<dbReference type="EMBL" id="SWJZ01000012">
    <property type="protein sequence ID" value="TKD25110.1"/>
    <property type="molecule type" value="Genomic_DNA"/>
</dbReference>
<sequence>MGPQKEDPMPRAAALAVISAYYDAFNRGDTSAMEALLTDDFEHHVNEGQIRRGVEKFRDFNAHMSRCYREKLTDIVVMATDAGSRAAAEFVVHGTYVATDTGLPEARGQSYILPAGSFFTLRGDRIQRVTTYYNLADWIRQVR</sequence>
<gene>
    <name evidence="2" type="ORF">FBT96_03740</name>
</gene>
<comment type="caution">
    <text evidence="2">The sequence shown here is derived from an EMBL/GenBank/DDBJ whole genome shotgun (WGS) entry which is preliminary data.</text>
</comment>
<dbReference type="OrthoDB" id="582835at2"/>
<proteinExistence type="predicted"/>
<dbReference type="AlphaFoldDB" id="A0A4U1JZT9"/>
<reference evidence="2 3" key="1">
    <citation type="submission" date="2019-04" db="EMBL/GenBank/DDBJ databases">
        <title>Draft Whole-Genome sequence of the purple photosynthetic bacterium Rhodobacter capsulatus SP108 with an indigenous class A beta-lactamase.</title>
        <authorList>
            <person name="Robertson S."/>
            <person name="Meyer T.E."/>
            <person name="Kyndt J.A."/>
        </authorList>
    </citation>
    <scope>NUCLEOTIDE SEQUENCE [LARGE SCALE GENOMIC DNA]</scope>
    <source>
        <strain evidence="2 3">SP108</strain>
    </source>
</reference>
<dbReference type="NCBIfam" id="TIGR02096">
    <property type="entry name" value="ketosteroid isomerase-related protein"/>
    <property type="match status" value="1"/>
</dbReference>
<evidence type="ECO:0000313" key="3">
    <source>
        <dbReference type="Proteomes" id="UP000310597"/>
    </source>
</evidence>
<dbReference type="Pfam" id="PF12680">
    <property type="entry name" value="SnoaL_2"/>
    <property type="match status" value="1"/>
</dbReference>
<name>A0A4U1JZT9_RHOCA</name>
<evidence type="ECO:0000313" key="2">
    <source>
        <dbReference type="EMBL" id="TKD25110.1"/>
    </source>
</evidence>
<dbReference type="InterPro" id="IPR037401">
    <property type="entry name" value="SnoaL-like"/>
</dbReference>
<evidence type="ECO:0000259" key="1">
    <source>
        <dbReference type="Pfam" id="PF12680"/>
    </source>
</evidence>
<dbReference type="InterPro" id="IPR032710">
    <property type="entry name" value="NTF2-like_dom_sf"/>
</dbReference>
<protein>
    <submittedName>
        <fullName evidence="2">Isopropylmalate/homocitrate/citramalate synthase</fullName>
    </submittedName>
</protein>
<organism evidence="2 3">
    <name type="scientific">Rhodobacter capsulatus</name>
    <name type="common">Rhodopseudomonas capsulata</name>
    <dbReference type="NCBI Taxonomy" id="1061"/>
    <lineage>
        <taxon>Bacteria</taxon>
        <taxon>Pseudomonadati</taxon>
        <taxon>Pseudomonadota</taxon>
        <taxon>Alphaproteobacteria</taxon>
        <taxon>Rhodobacterales</taxon>
        <taxon>Rhodobacter group</taxon>
        <taxon>Rhodobacter</taxon>
    </lineage>
</organism>
<dbReference type="Gene3D" id="3.10.450.50">
    <property type="match status" value="1"/>
</dbReference>
<dbReference type="SUPFAM" id="SSF54427">
    <property type="entry name" value="NTF2-like"/>
    <property type="match status" value="1"/>
</dbReference>
<dbReference type="Proteomes" id="UP000310597">
    <property type="component" value="Unassembled WGS sequence"/>
</dbReference>
<dbReference type="InterPro" id="IPR011721">
    <property type="entry name" value="CHP02096"/>
</dbReference>
<feature type="domain" description="SnoaL-like" evidence="1">
    <location>
        <begin position="19"/>
        <end position="128"/>
    </location>
</feature>
<accession>A0A4U1JZT9</accession>